<evidence type="ECO:0000313" key="2">
    <source>
        <dbReference type="EnsemblMetazoa" id="XP_016976986.1"/>
    </source>
</evidence>
<protein>
    <submittedName>
        <fullName evidence="4">Uncharacterized protein LOC108042973 isoform X2</fullName>
    </submittedName>
</protein>
<reference evidence="2" key="3">
    <citation type="submission" date="2025-05" db="UniProtKB">
        <authorList>
            <consortium name="EnsemblMetazoa"/>
        </authorList>
    </citation>
    <scope>IDENTIFICATION</scope>
</reference>
<keyword evidence="3" id="KW-1185">Reference proteome</keyword>
<dbReference type="RefSeq" id="XP_016976986.1">
    <property type="nucleotide sequence ID" value="XM_017121497.1"/>
</dbReference>
<evidence type="ECO:0000256" key="1">
    <source>
        <dbReference type="SAM" id="MobiDB-lite"/>
    </source>
</evidence>
<proteinExistence type="predicted"/>
<dbReference type="AlphaFoldDB" id="A0A6P4EV73"/>
<dbReference type="Proteomes" id="UP001652680">
    <property type="component" value="Unassembled WGS sequence"/>
</dbReference>
<dbReference type="EnsemblMetazoa" id="XM_017121497.1">
    <property type="protein sequence ID" value="XP_016976986.1"/>
    <property type="gene ID" value="LOC108042973"/>
</dbReference>
<evidence type="ECO:0000313" key="3">
    <source>
        <dbReference type="Proteomes" id="UP001652680"/>
    </source>
</evidence>
<reference evidence="4" key="2">
    <citation type="submission" date="2025-04" db="UniProtKB">
        <authorList>
            <consortium name="RefSeq"/>
        </authorList>
    </citation>
    <scope>IDENTIFICATION</scope>
</reference>
<gene>
    <name evidence="4" type="primary">LOC108042973</name>
    <name evidence="2" type="synonym">108042973</name>
</gene>
<name>A0A6P4EV73_DRORH</name>
<dbReference type="GeneID" id="108042973"/>
<feature type="region of interest" description="Disordered" evidence="1">
    <location>
        <begin position="168"/>
        <end position="194"/>
    </location>
</feature>
<accession>A0A6P4EV73</accession>
<sequence>MIVMSIWCSSLSLSSRSLAIAVVVCLTLVYFSYSFNACILASISRSLQQIADCGPGSGDAGHLRLHAGGEQEGGHEALRAAGLRERELRGGGHELGPGQDRRVRPLPGALAALLSALAAALHQRRAADYGPRLRDWPRPGLSRPEARGHREALLLQRHQGLPLPLQVGGPLHAPLSGQDEGAQPSAHRSRGHRASAGVLPALQQQVLPADGHQLRLAIGSTTTGIWPAYRKLMELKI</sequence>
<evidence type="ECO:0000313" key="4">
    <source>
        <dbReference type="RefSeq" id="XP_016976986.1"/>
    </source>
</evidence>
<organism evidence="4">
    <name type="scientific">Drosophila rhopaloa</name>
    <name type="common">Fruit fly</name>
    <dbReference type="NCBI Taxonomy" id="1041015"/>
    <lineage>
        <taxon>Eukaryota</taxon>
        <taxon>Metazoa</taxon>
        <taxon>Ecdysozoa</taxon>
        <taxon>Arthropoda</taxon>
        <taxon>Hexapoda</taxon>
        <taxon>Insecta</taxon>
        <taxon>Pterygota</taxon>
        <taxon>Neoptera</taxon>
        <taxon>Endopterygota</taxon>
        <taxon>Diptera</taxon>
        <taxon>Brachycera</taxon>
        <taxon>Muscomorpha</taxon>
        <taxon>Ephydroidea</taxon>
        <taxon>Drosophilidae</taxon>
        <taxon>Drosophila</taxon>
        <taxon>Sophophora</taxon>
    </lineage>
</organism>
<reference evidence="3" key="1">
    <citation type="journal article" date="2021" name="Elife">
        <title>Highly contiguous assemblies of 101 drosophilid genomes.</title>
        <authorList>
            <person name="Kim B.Y."/>
            <person name="Wang J.R."/>
            <person name="Miller D.E."/>
            <person name="Barmina O."/>
            <person name="Delaney E."/>
            <person name="Thompson A."/>
            <person name="Comeault A.A."/>
            <person name="Peede D."/>
            <person name="D'Agostino E.R."/>
            <person name="Pelaez J."/>
            <person name="Aguilar J.M."/>
            <person name="Haji D."/>
            <person name="Matsunaga T."/>
            <person name="Armstrong E.E."/>
            <person name="Zych M."/>
            <person name="Ogawa Y."/>
            <person name="Stamenkovic-Radak M."/>
            <person name="Jelic M."/>
            <person name="Veselinovic M.S."/>
            <person name="Tanaskovic M."/>
            <person name="Eric P."/>
            <person name="Gao J.J."/>
            <person name="Katoh T.K."/>
            <person name="Toda M.J."/>
            <person name="Watabe H."/>
            <person name="Watada M."/>
            <person name="Davis J.S."/>
            <person name="Moyle L.C."/>
            <person name="Manoli G."/>
            <person name="Bertolini E."/>
            <person name="Kostal V."/>
            <person name="Hawley R.S."/>
            <person name="Takahashi A."/>
            <person name="Jones C.D."/>
            <person name="Price D.K."/>
            <person name="Whiteman N."/>
            <person name="Kopp A."/>
            <person name="Matute D.R."/>
            <person name="Petrov D.A."/>
        </authorList>
    </citation>
    <scope>NUCLEOTIDE SEQUENCE [LARGE SCALE GENOMIC DNA]</scope>
</reference>
<dbReference type="OrthoDB" id="411451at2759"/>
<dbReference type="CTD" id="32918"/>